<dbReference type="GO" id="GO:0007165">
    <property type="term" value="P:signal transduction"/>
    <property type="evidence" value="ECO:0007669"/>
    <property type="project" value="UniProtKB-KW"/>
</dbReference>
<feature type="transmembrane region" description="Helical" evidence="10">
    <location>
        <begin position="50"/>
        <end position="68"/>
    </location>
</feature>
<evidence type="ECO:0000256" key="1">
    <source>
        <dbReference type="ARBA" id="ARBA00004651"/>
    </source>
</evidence>
<dbReference type="GO" id="GO:0005549">
    <property type="term" value="F:odorant binding"/>
    <property type="evidence" value="ECO:0007669"/>
    <property type="project" value="InterPro"/>
</dbReference>
<keyword evidence="6 10" id="KW-1133">Transmembrane helix</keyword>
<evidence type="ECO:0000256" key="4">
    <source>
        <dbReference type="ARBA" id="ARBA00022692"/>
    </source>
</evidence>
<dbReference type="OrthoDB" id="7547040at2759"/>
<feature type="transmembrane region" description="Helical" evidence="10">
    <location>
        <begin position="193"/>
        <end position="214"/>
    </location>
</feature>
<feature type="transmembrane region" description="Helical" evidence="10">
    <location>
        <begin position="417"/>
        <end position="443"/>
    </location>
</feature>
<dbReference type="Proteomes" id="UP000515204">
    <property type="component" value="Unplaced"/>
</dbReference>
<dbReference type="GO" id="GO:0004984">
    <property type="term" value="F:olfactory receptor activity"/>
    <property type="evidence" value="ECO:0007669"/>
    <property type="project" value="InterPro"/>
</dbReference>
<evidence type="ECO:0000256" key="7">
    <source>
        <dbReference type="ARBA" id="ARBA00023136"/>
    </source>
</evidence>
<evidence type="ECO:0000256" key="6">
    <source>
        <dbReference type="ARBA" id="ARBA00022989"/>
    </source>
</evidence>
<proteinExistence type="inferred from homology"/>
<evidence type="ECO:0000256" key="5">
    <source>
        <dbReference type="ARBA" id="ARBA00022725"/>
    </source>
</evidence>
<dbReference type="KEGG" id="dqu:106746676"/>
<keyword evidence="9 10" id="KW-0807">Transducer</keyword>
<sequence length="451" mass="51881">MELQRPLRGQTHFGARGDMICVKSLQLEFNRVLLLAVGLWPYERSKFVRVQLILLYSILITSIIFQITEELLTGVNLEKCISPLLFLIANYVLMFLATYIAQQVKDHSNLIYITAYNFPWYITPLHVQRTILFILQKGTNPFSINLFGLVMGSLEGFSRIKLTMEILQSTYDELTDDSEIAIIEKYGTTAKRYTCVLTLLVSLSISVFTFLPFWPRFLDVVWPANESRPYPPLQITMEYFSDQETYFYLFALHTSVIFCIGETTLLATGAIIIAYVQYVCGMFRVASYRMEQAMVGTLKMSDTKYKSLVHKKIIYAIDMHRRALKLASYDACAANKIYFSCIYHGFSTGCDIERSITSTLFLLSHYVYVFVSNLNAQQITDHNEHVFATVYNIQWYTAPLQIQRIILFLLQRGTKMFYINLVGLFVGSMEGFTTLTSASISYFTVVYATNR</sequence>
<dbReference type="PANTHER" id="PTHR21137:SF35">
    <property type="entry name" value="ODORANT RECEPTOR 19A-RELATED"/>
    <property type="match status" value="1"/>
</dbReference>
<feature type="transmembrane region" description="Helical" evidence="10">
    <location>
        <begin position="80"/>
        <end position="101"/>
    </location>
</feature>
<dbReference type="Pfam" id="PF02949">
    <property type="entry name" value="7tm_6"/>
    <property type="match status" value="1"/>
</dbReference>
<reference evidence="12" key="1">
    <citation type="submission" date="2025-08" db="UniProtKB">
        <authorList>
            <consortium name="RefSeq"/>
        </authorList>
    </citation>
    <scope>IDENTIFICATION</scope>
</reference>
<keyword evidence="8 10" id="KW-0675">Receptor</keyword>
<keyword evidence="5 10" id="KW-0552">Olfaction</keyword>
<evidence type="ECO:0000256" key="2">
    <source>
        <dbReference type="ARBA" id="ARBA00022475"/>
    </source>
</evidence>
<dbReference type="GO" id="GO:0005886">
    <property type="term" value="C:plasma membrane"/>
    <property type="evidence" value="ECO:0007669"/>
    <property type="project" value="UniProtKB-SubCell"/>
</dbReference>
<dbReference type="AlphaFoldDB" id="A0A6P3XKN0"/>
<dbReference type="RefSeq" id="XP_014478960.1">
    <property type="nucleotide sequence ID" value="XM_014623474.1"/>
</dbReference>
<evidence type="ECO:0000256" key="8">
    <source>
        <dbReference type="ARBA" id="ARBA00023170"/>
    </source>
</evidence>
<keyword evidence="4 10" id="KW-0812">Transmembrane</keyword>
<evidence type="ECO:0000256" key="9">
    <source>
        <dbReference type="ARBA" id="ARBA00023224"/>
    </source>
</evidence>
<comment type="similarity">
    <text evidence="10">Belongs to the insect chemoreceptor superfamily. Heteromeric odorant receptor channel (TC 1.A.69) family.</text>
</comment>
<protein>
    <recommendedName>
        <fullName evidence="10">Odorant receptor</fullName>
    </recommendedName>
</protein>
<dbReference type="InterPro" id="IPR004117">
    <property type="entry name" value="7tm6_olfct_rcpt"/>
</dbReference>
<dbReference type="GeneID" id="106746676"/>
<accession>A0A6P3XKN0</accession>
<gene>
    <name evidence="12" type="primary">LOC106746676</name>
</gene>
<comment type="caution">
    <text evidence="10">Lacks conserved residue(s) required for the propagation of feature annotation.</text>
</comment>
<keyword evidence="11" id="KW-1185">Reference proteome</keyword>
<keyword evidence="7 10" id="KW-0472">Membrane</keyword>
<keyword evidence="2" id="KW-1003">Cell membrane</keyword>
<evidence type="ECO:0000256" key="3">
    <source>
        <dbReference type="ARBA" id="ARBA00022606"/>
    </source>
</evidence>
<comment type="subcellular location">
    <subcellularLocation>
        <location evidence="1 10">Cell membrane</location>
        <topology evidence="1 10">Multi-pass membrane protein</topology>
    </subcellularLocation>
</comment>
<keyword evidence="3 10" id="KW-0716">Sensory transduction</keyword>
<evidence type="ECO:0000313" key="11">
    <source>
        <dbReference type="Proteomes" id="UP000515204"/>
    </source>
</evidence>
<name>A0A6P3XKN0_DINQU</name>
<organism evidence="11 12">
    <name type="scientific">Dinoponera quadriceps</name>
    <name type="common">South American ant</name>
    <dbReference type="NCBI Taxonomy" id="609295"/>
    <lineage>
        <taxon>Eukaryota</taxon>
        <taxon>Metazoa</taxon>
        <taxon>Ecdysozoa</taxon>
        <taxon>Arthropoda</taxon>
        <taxon>Hexapoda</taxon>
        <taxon>Insecta</taxon>
        <taxon>Pterygota</taxon>
        <taxon>Neoptera</taxon>
        <taxon>Endopterygota</taxon>
        <taxon>Hymenoptera</taxon>
        <taxon>Apocrita</taxon>
        <taxon>Aculeata</taxon>
        <taxon>Formicoidea</taxon>
        <taxon>Formicidae</taxon>
        <taxon>Ponerinae</taxon>
        <taxon>Ponerini</taxon>
        <taxon>Dinoponera</taxon>
    </lineage>
</organism>
<dbReference type="PANTHER" id="PTHR21137">
    <property type="entry name" value="ODORANT RECEPTOR"/>
    <property type="match status" value="1"/>
</dbReference>
<evidence type="ECO:0000256" key="10">
    <source>
        <dbReference type="RuleBase" id="RU351113"/>
    </source>
</evidence>
<feature type="transmembrane region" description="Helical" evidence="10">
    <location>
        <begin position="247"/>
        <end position="280"/>
    </location>
</feature>
<evidence type="ECO:0000313" key="12">
    <source>
        <dbReference type="RefSeq" id="XP_014478960.1"/>
    </source>
</evidence>